<keyword evidence="1" id="KW-0472">Membrane</keyword>
<evidence type="ECO:0000256" key="1">
    <source>
        <dbReference type="SAM" id="Phobius"/>
    </source>
</evidence>
<reference evidence="2" key="1">
    <citation type="journal article" date="2022" name="bioRxiv">
        <title>Sequencing and chromosome-scale assembly of the giantPleurodeles waltlgenome.</title>
        <authorList>
            <person name="Brown T."/>
            <person name="Elewa A."/>
            <person name="Iarovenko S."/>
            <person name="Subramanian E."/>
            <person name="Araus A.J."/>
            <person name="Petzold A."/>
            <person name="Susuki M."/>
            <person name="Suzuki K.-i.T."/>
            <person name="Hayashi T."/>
            <person name="Toyoda A."/>
            <person name="Oliveira C."/>
            <person name="Osipova E."/>
            <person name="Leigh N.D."/>
            <person name="Simon A."/>
            <person name="Yun M.H."/>
        </authorList>
    </citation>
    <scope>NUCLEOTIDE SEQUENCE</scope>
    <source>
        <strain evidence="2">20211129_DDA</strain>
        <tissue evidence="2">Liver</tissue>
    </source>
</reference>
<keyword evidence="1" id="KW-0812">Transmembrane</keyword>
<keyword evidence="1" id="KW-1133">Transmembrane helix</keyword>
<comment type="caution">
    <text evidence="2">The sequence shown here is derived from an EMBL/GenBank/DDBJ whole genome shotgun (WGS) entry which is preliminary data.</text>
</comment>
<dbReference type="Proteomes" id="UP001066276">
    <property type="component" value="Chromosome 8"/>
</dbReference>
<proteinExistence type="predicted"/>
<sequence length="152" mass="17059">MNQEILHCSRVLEGSRIGNLALFGVVKSGQLFRVWQEEARRLDSVFPVAPLTDYNVVALWEGSLKARDAVGARRVPTWMRVNAAGFAEFGEIIVCTKMDDWHLRQAETAGNVFSEDQENQFQNGMFKISEALMCINVLIFVSIAVDGVFFLS</sequence>
<feature type="transmembrane region" description="Helical" evidence="1">
    <location>
        <begin position="131"/>
        <end position="151"/>
    </location>
</feature>
<keyword evidence="3" id="KW-1185">Reference proteome</keyword>
<gene>
    <name evidence="2" type="ORF">NDU88_005289</name>
</gene>
<protein>
    <submittedName>
        <fullName evidence="2">Uncharacterized protein</fullName>
    </submittedName>
</protein>
<dbReference type="AlphaFoldDB" id="A0AAV7NNK7"/>
<dbReference type="EMBL" id="JANPWB010000012">
    <property type="protein sequence ID" value="KAJ1117089.1"/>
    <property type="molecule type" value="Genomic_DNA"/>
</dbReference>
<accession>A0AAV7NNK7</accession>
<evidence type="ECO:0000313" key="3">
    <source>
        <dbReference type="Proteomes" id="UP001066276"/>
    </source>
</evidence>
<organism evidence="2 3">
    <name type="scientific">Pleurodeles waltl</name>
    <name type="common">Iberian ribbed newt</name>
    <dbReference type="NCBI Taxonomy" id="8319"/>
    <lineage>
        <taxon>Eukaryota</taxon>
        <taxon>Metazoa</taxon>
        <taxon>Chordata</taxon>
        <taxon>Craniata</taxon>
        <taxon>Vertebrata</taxon>
        <taxon>Euteleostomi</taxon>
        <taxon>Amphibia</taxon>
        <taxon>Batrachia</taxon>
        <taxon>Caudata</taxon>
        <taxon>Salamandroidea</taxon>
        <taxon>Salamandridae</taxon>
        <taxon>Pleurodelinae</taxon>
        <taxon>Pleurodeles</taxon>
    </lineage>
</organism>
<name>A0AAV7NNK7_PLEWA</name>
<evidence type="ECO:0000313" key="2">
    <source>
        <dbReference type="EMBL" id="KAJ1117089.1"/>
    </source>
</evidence>